<dbReference type="EMBL" id="CP163441">
    <property type="protein sequence ID" value="XDQ49106.1"/>
    <property type="molecule type" value="Genomic_DNA"/>
</dbReference>
<reference evidence="1" key="1">
    <citation type="submission" date="2024-07" db="EMBL/GenBank/DDBJ databases">
        <authorList>
            <person name="Yu S.T."/>
        </authorList>
    </citation>
    <scope>NUCLEOTIDE SEQUENCE</scope>
    <source>
        <strain evidence="1">R39</strain>
    </source>
</reference>
<evidence type="ECO:0000313" key="1">
    <source>
        <dbReference type="EMBL" id="XDQ49106.1"/>
    </source>
</evidence>
<gene>
    <name evidence="1" type="ORF">AB5J52_46370</name>
</gene>
<dbReference type="RefSeq" id="WP_369227766.1">
    <property type="nucleotide sequence ID" value="NZ_CP163441.1"/>
</dbReference>
<dbReference type="SUPFAM" id="SSF53850">
    <property type="entry name" value="Periplasmic binding protein-like II"/>
    <property type="match status" value="1"/>
</dbReference>
<sequence length="358" mass="38336">MKRAPALRGMTWDHPRACLPLETFEATGAAPPVDWERQSLAEFEAHPIDELAQRYDFMIIDHPGLGAAVAAGALTAYEDLVDPAELHRWVAGSVGASGASYRLGARTWAVPVDAAAQVAVRRPGVPVVHRWEDVLPVAREHPPTLCLAGPHAGLMLLAMCSGRQPADPGLLLDPAVAADAVALLREVFRTSTREVLDPVGVHESLEAGDGPAWCPLTYGYVTYAGTLAWSDAPSWRGTGPLGVLGGTGLAIAARSASDPSVGAWVRAFLDDRVQSDLVPRAGGQPAHRAVWESSRSFYADTLATLEAAWVRPRYPGWITLQDQLSEQVREAIVAGRDPAAAIADVNRRHAALRRACER</sequence>
<dbReference type="AlphaFoldDB" id="A0AB39R3H3"/>
<proteinExistence type="predicted"/>
<organism evidence="1">
    <name type="scientific">Streptomyces sp. R39</name>
    <dbReference type="NCBI Taxonomy" id="3238631"/>
    <lineage>
        <taxon>Bacteria</taxon>
        <taxon>Bacillati</taxon>
        <taxon>Actinomycetota</taxon>
        <taxon>Actinomycetes</taxon>
        <taxon>Kitasatosporales</taxon>
        <taxon>Streptomycetaceae</taxon>
        <taxon>Streptomyces</taxon>
    </lineage>
</organism>
<name>A0AB39R3H3_9ACTN</name>
<dbReference type="Gene3D" id="3.40.190.10">
    <property type="entry name" value="Periplasmic binding protein-like II"/>
    <property type="match status" value="2"/>
</dbReference>
<accession>A0AB39R3H3</accession>
<protein>
    <submittedName>
        <fullName evidence="1">Carbohydrate ABC transporter substrate-binding protein</fullName>
    </submittedName>
</protein>